<dbReference type="Proteomes" id="UP000199800">
    <property type="component" value="Unassembled WGS sequence"/>
</dbReference>
<dbReference type="STRING" id="29364.SAMN04487772_104186"/>
<dbReference type="AlphaFoldDB" id="A0A1H9ZZK7"/>
<dbReference type="InterPro" id="IPR014245">
    <property type="entry name" value="Spore_III_AF"/>
</dbReference>
<proteinExistence type="predicted"/>
<evidence type="ECO:0000313" key="2">
    <source>
        <dbReference type="EMBL" id="SES87271.1"/>
    </source>
</evidence>
<organism evidence="2 3">
    <name type="scientific">[Clostridium] polysaccharolyticum</name>
    <dbReference type="NCBI Taxonomy" id="29364"/>
    <lineage>
        <taxon>Bacteria</taxon>
        <taxon>Bacillati</taxon>
        <taxon>Bacillota</taxon>
        <taxon>Clostridia</taxon>
        <taxon>Lachnospirales</taxon>
        <taxon>Lachnospiraceae</taxon>
    </lineage>
</organism>
<dbReference type="OrthoDB" id="1779586at2"/>
<dbReference type="EMBL" id="FOHN01000004">
    <property type="protein sequence ID" value="SES87271.1"/>
    <property type="molecule type" value="Genomic_DNA"/>
</dbReference>
<feature type="transmembrane region" description="Helical" evidence="1">
    <location>
        <begin position="32"/>
        <end position="51"/>
    </location>
</feature>
<protein>
    <submittedName>
        <fullName evidence="2">Stage III sporulation protein AF (Spore_III_AF)</fullName>
    </submittedName>
</protein>
<keyword evidence="1" id="KW-0812">Transmembrane</keyword>
<reference evidence="2 3" key="1">
    <citation type="submission" date="2016-10" db="EMBL/GenBank/DDBJ databases">
        <authorList>
            <person name="de Groot N.N."/>
        </authorList>
    </citation>
    <scope>NUCLEOTIDE SEQUENCE [LARGE SCALE GENOMIC DNA]</scope>
    <source>
        <strain evidence="2 3">DSM 1801</strain>
    </source>
</reference>
<keyword evidence="3" id="KW-1185">Reference proteome</keyword>
<keyword evidence="1" id="KW-0472">Membrane</keyword>
<evidence type="ECO:0000313" key="3">
    <source>
        <dbReference type="Proteomes" id="UP000199800"/>
    </source>
</evidence>
<sequence>MGVLKELVRNVLAYYLVLSVLMSMLGKSSYKKYIEMFSGLVMILIVLNPLIKLSGAQAQLDLNLQKNQLYEVSQAESEDIMAAELKQSDAVLRQYQDTIAAQVCSVMENYDYNATEVKVTIDDSIESDSFGQVQNIEVLCKKGAEEESAQASAIEKVEIPEIKIGTKENIEKKVTDTLETKEAIVDIANMYGMDASKIKIQVEEDVENERR</sequence>
<gene>
    <name evidence="2" type="ORF">SAMN04487772_104186</name>
</gene>
<dbReference type="Pfam" id="PF09581">
    <property type="entry name" value="Spore_III_AF"/>
    <property type="match status" value="1"/>
</dbReference>
<accession>A0A1H9ZZK7</accession>
<name>A0A1H9ZZK7_9FIRM</name>
<keyword evidence="1" id="KW-1133">Transmembrane helix</keyword>
<evidence type="ECO:0000256" key="1">
    <source>
        <dbReference type="SAM" id="Phobius"/>
    </source>
</evidence>
<feature type="transmembrane region" description="Helical" evidence="1">
    <location>
        <begin position="7"/>
        <end position="26"/>
    </location>
</feature>
<dbReference type="RefSeq" id="WP_092476786.1">
    <property type="nucleotide sequence ID" value="NZ_FOHN01000004.1"/>
</dbReference>